<dbReference type="EMBL" id="JBGMDY010000011">
    <property type="protein sequence ID" value="KAL2318670.1"/>
    <property type="molecule type" value="Genomic_DNA"/>
</dbReference>
<dbReference type="Proteomes" id="UP001603857">
    <property type="component" value="Unassembled WGS sequence"/>
</dbReference>
<sequence length="101" mass="11974">MDLIRGASLPNRPAYRSNPKETKEIQRQVEELMQKRRVRESLSPFAMPVILVPKNDGTSRICTDCRIINNITIRLEEWVSPDQDTRMRRMENCIQDKIWFV</sequence>
<dbReference type="InterPro" id="IPR043502">
    <property type="entry name" value="DNA/RNA_pol_sf"/>
</dbReference>
<feature type="region of interest" description="Disordered" evidence="1">
    <location>
        <begin position="1"/>
        <end position="24"/>
    </location>
</feature>
<dbReference type="SUPFAM" id="SSF56672">
    <property type="entry name" value="DNA/RNA polymerases"/>
    <property type="match status" value="1"/>
</dbReference>
<dbReference type="AlphaFoldDB" id="A0ABD1L577"/>
<comment type="caution">
    <text evidence="2">The sequence shown here is derived from an EMBL/GenBank/DDBJ whole genome shotgun (WGS) entry which is preliminary data.</text>
</comment>
<dbReference type="PANTHER" id="PTHR35046:SF9">
    <property type="entry name" value="RNA-DIRECTED DNA POLYMERASE"/>
    <property type="match status" value="1"/>
</dbReference>
<protein>
    <recommendedName>
        <fullName evidence="4">Reverse transcriptase</fullName>
    </recommendedName>
</protein>
<keyword evidence="3" id="KW-1185">Reference proteome</keyword>
<evidence type="ECO:0000313" key="2">
    <source>
        <dbReference type="EMBL" id="KAL2318670.1"/>
    </source>
</evidence>
<name>A0ABD1L577_9FABA</name>
<evidence type="ECO:0000256" key="1">
    <source>
        <dbReference type="SAM" id="MobiDB-lite"/>
    </source>
</evidence>
<proteinExistence type="predicted"/>
<dbReference type="Gene3D" id="3.10.10.10">
    <property type="entry name" value="HIV Type 1 Reverse Transcriptase, subunit A, domain 1"/>
    <property type="match status" value="1"/>
</dbReference>
<gene>
    <name evidence="2" type="ORF">Fmac_032546</name>
</gene>
<reference evidence="2 3" key="1">
    <citation type="submission" date="2024-08" db="EMBL/GenBank/DDBJ databases">
        <title>Insights into the chromosomal genome structure of Flemingia macrophylla.</title>
        <authorList>
            <person name="Ding Y."/>
            <person name="Zhao Y."/>
            <person name="Bi W."/>
            <person name="Wu M."/>
            <person name="Zhao G."/>
            <person name="Gong Y."/>
            <person name="Li W."/>
            <person name="Zhang P."/>
        </authorList>
    </citation>
    <scope>NUCLEOTIDE SEQUENCE [LARGE SCALE GENOMIC DNA]</scope>
    <source>
        <strain evidence="2">DYQJB</strain>
        <tissue evidence="2">Leaf</tissue>
    </source>
</reference>
<evidence type="ECO:0008006" key="4">
    <source>
        <dbReference type="Google" id="ProtNLM"/>
    </source>
</evidence>
<accession>A0ABD1L577</accession>
<evidence type="ECO:0000313" key="3">
    <source>
        <dbReference type="Proteomes" id="UP001603857"/>
    </source>
</evidence>
<organism evidence="2 3">
    <name type="scientific">Flemingia macrophylla</name>
    <dbReference type="NCBI Taxonomy" id="520843"/>
    <lineage>
        <taxon>Eukaryota</taxon>
        <taxon>Viridiplantae</taxon>
        <taxon>Streptophyta</taxon>
        <taxon>Embryophyta</taxon>
        <taxon>Tracheophyta</taxon>
        <taxon>Spermatophyta</taxon>
        <taxon>Magnoliopsida</taxon>
        <taxon>eudicotyledons</taxon>
        <taxon>Gunneridae</taxon>
        <taxon>Pentapetalae</taxon>
        <taxon>rosids</taxon>
        <taxon>fabids</taxon>
        <taxon>Fabales</taxon>
        <taxon>Fabaceae</taxon>
        <taxon>Papilionoideae</taxon>
        <taxon>50 kb inversion clade</taxon>
        <taxon>NPAAA clade</taxon>
        <taxon>indigoferoid/millettioid clade</taxon>
        <taxon>Phaseoleae</taxon>
        <taxon>Flemingia</taxon>
    </lineage>
</organism>
<dbReference type="PANTHER" id="PTHR35046">
    <property type="entry name" value="ZINC KNUCKLE (CCHC-TYPE) FAMILY PROTEIN"/>
    <property type="match status" value="1"/>
</dbReference>